<organism evidence="1 2">
    <name type="scientific">Candidatus Dechloromonas phosphorivorans</name>
    <dbReference type="NCBI Taxonomy" id="2899244"/>
    <lineage>
        <taxon>Bacteria</taxon>
        <taxon>Pseudomonadati</taxon>
        <taxon>Pseudomonadota</taxon>
        <taxon>Betaproteobacteria</taxon>
        <taxon>Rhodocyclales</taxon>
        <taxon>Azonexaceae</taxon>
        <taxon>Dechloromonas</taxon>
    </lineage>
</organism>
<dbReference type="Proteomes" id="UP000808146">
    <property type="component" value="Unassembled WGS sequence"/>
</dbReference>
<evidence type="ECO:0000313" key="1">
    <source>
        <dbReference type="EMBL" id="MBK8890983.1"/>
    </source>
</evidence>
<dbReference type="InterPro" id="IPR011990">
    <property type="entry name" value="TPR-like_helical_dom_sf"/>
</dbReference>
<reference evidence="1" key="1">
    <citation type="submission" date="2020-10" db="EMBL/GenBank/DDBJ databases">
        <title>Connecting structure to function with the recovery of over 1000 high-quality activated sludge metagenome-assembled genomes encoding full-length rRNA genes using long-read sequencing.</title>
        <authorList>
            <person name="Singleton C.M."/>
            <person name="Petriglieri F."/>
            <person name="Kristensen J.M."/>
            <person name="Kirkegaard R.H."/>
            <person name="Michaelsen T.Y."/>
            <person name="Andersen M.H."/>
            <person name="Karst S.M."/>
            <person name="Dueholm M.S."/>
            <person name="Nielsen P.H."/>
            <person name="Albertsen M."/>
        </authorList>
    </citation>
    <scope>NUCLEOTIDE SEQUENCE</scope>
    <source>
        <strain evidence="1">OdNE_18-Q3-R46-58_BAT3C.305</strain>
    </source>
</reference>
<comment type="caution">
    <text evidence="1">The sequence shown here is derived from an EMBL/GenBank/DDBJ whole genome shotgun (WGS) entry which is preliminary data.</text>
</comment>
<name>A0A9D7LTP4_9RHOO</name>
<dbReference type="InterPro" id="IPR004027">
    <property type="entry name" value="SEC_C_motif"/>
</dbReference>
<accession>A0A9D7LTP4</accession>
<sequence length="621" mass="68426">MIASDHDDRWHDAVDLLCSSSASQILEGISFADFRARMVGMLGTLLKTTTIPDAARTPEFLRHMATVVALEIWNATPIPENRFRPRKQPRPERNAPCLCGSGHKFKQCCGAVNAPALGISEELMLAKVLMQFPRNRLAELPILELHPDALALVADEWRRCRREKDAIALLETLFAHLPELDERAEGAADMLLGTYLDTHAPRKKQKFIEALKAAPDKTLASTGWQRQTTVLSDRGDYAGAWTAFREAQRLTPNAPSLSHLEILVLVSEGRREEARARAAFWSAKLARDAKYDHRDLIALLRDMADGSDDSTLRSLAATRGPLAQLVEVIERWPAPACAYSLAGDVELSPNGKLAACESQWMDLRDGVLSNEKWLDFLTREPLAGQSFRVLSDCVEILRVLPEALPGSNDALARRLLERGEALRRTVLGKLHALDRELAWGFLDNRPLLTLVACYVEEFAAAAPAETLDLLRWSVGVANPRDNTGLRETLIHALVAGGLADEAIAVAARYPDDFASTEYARVLAFFSAGRLAEAEAALKQAAARWPRVWKTLHAANPRAPRMTGPGITVGGADEAYEYRTRHLDLWRSTGALRWGAGIRVSAAAAGRKAVARPEDDKNGDLF</sequence>
<dbReference type="Gene3D" id="3.10.450.50">
    <property type="match status" value="1"/>
</dbReference>
<dbReference type="AlphaFoldDB" id="A0A9D7LTP4"/>
<protein>
    <submittedName>
        <fullName evidence="1">SEC-C domain-containing protein</fullName>
    </submittedName>
</protein>
<evidence type="ECO:0000313" key="2">
    <source>
        <dbReference type="Proteomes" id="UP000808146"/>
    </source>
</evidence>
<dbReference type="SUPFAM" id="SSF103642">
    <property type="entry name" value="Sec-C motif"/>
    <property type="match status" value="1"/>
</dbReference>
<proteinExistence type="predicted"/>
<dbReference type="SUPFAM" id="SSF48452">
    <property type="entry name" value="TPR-like"/>
    <property type="match status" value="1"/>
</dbReference>
<dbReference type="EMBL" id="JADKBR010000016">
    <property type="protein sequence ID" value="MBK8890983.1"/>
    <property type="molecule type" value="Genomic_DNA"/>
</dbReference>
<dbReference type="Pfam" id="PF02810">
    <property type="entry name" value="SEC-C"/>
    <property type="match status" value="1"/>
</dbReference>
<gene>
    <name evidence="1" type="ORF">IPN75_11690</name>
</gene>